<comment type="subcellular location">
    <subcellularLocation>
        <location evidence="1">Secreted</location>
    </subcellularLocation>
</comment>
<dbReference type="FunFam" id="1.10.640.10:FF:000003">
    <property type="entry name" value="chorion peroxidase"/>
    <property type="match status" value="1"/>
</dbReference>
<dbReference type="PROSITE" id="PS50292">
    <property type="entry name" value="PEROXIDASE_3"/>
    <property type="match status" value="1"/>
</dbReference>
<dbReference type="GO" id="GO:0004601">
    <property type="term" value="F:peroxidase activity"/>
    <property type="evidence" value="ECO:0007669"/>
    <property type="project" value="InterPro"/>
</dbReference>
<accession>A0A8W8JF17</accession>
<sequence length="886" mass="98953">MRSYYSIFLCLLLCIKTSSASLDASQMNSLLSETMREPSATFAARKPSQALDPFTTGRRPAAVDQSMVPGPEVLGRPFTPNFDQSVRFPNFPSPVMPGPEVLGGPLTPSVADINSAINEVKALNLKEAQVDKQLFEQRIDTPNLQTSGFGPHLLTTPEAMNIAEQSATLIGSVARSIETVKTKQRLTTGNIPSAIEGSAAGRSNKDILTQMEFIPAIVNQFRPFCPYQLKPTCVSTAKYRTADGSCNNLQNPLWGKSQTPFERFIDPFYEDDVQDPRSRDVNGRPLPGPREISIAVHQRSTDRHAMDLSQFTMEFGQFVSHDIQFNALAKGYLNSNLECCSRLGIGRLHSNCLPISLPKDDPYFGTFKRTCMNFVRSLQSSALDCNVGPRQQINQNTHYLDGSAVYGSDQNTMNLLRLRTDGLLKSSSVDGEELLSKDTNNSASCRLPTNNSNVKCFNAGDRRVNQQPALISLQTIWHREHNRIAKKLKTVNPEWNDETLFQESRKIVGAMIQHITYHSYLQEILGNDIMNKFDLKPKSSGYFSGYNVNFKAMIRNVFSTAAFRFGHSMINDKLSYHPTKAFSTNIMSDLRNIVLKPDWIYRKDGGVGAVTKGLYETNAQSVDMRKSYEVTRHLFESGPGTGIDLAAINIQRGRDHGLAPYNVWRSVCRLEPATTFTTGVGGLVDHPEDAVLALKSIYKSVDDIDLFTGGVSENPLPGARVGPLFACIIGLQFKALKYADRFYYENDVGNVKFTPEQLNEIRKTLMANVICRNTDISKIHRNVFEKKTVSTPEFSCSEFKNDIDFTKWNSCVPQDGGWSSWRSLPGGCMSRRVCNKPAPNRCGKPCSGSSFQNKCSLPDLRMQAPSEPSDPFQRFTFRRHDDIRHM</sequence>
<name>A0A8W8JF17_MAGGI</name>
<evidence type="ECO:0000256" key="3">
    <source>
        <dbReference type="ARBA" id="ARBA00022729"/>
    </source>
</evidence>
<keyword evidence="3 7" id="KW-0732">Signal</keyword>
<keyword evidence="5" id="KW-0349">Heme</keyword>
<dbReference type="PRINTS" id="PR00457">
    <property type="entry name" value="ANPEROXIDASE"/>
</dbReference>
<feature type="region of interest" description="Disordered" evidence="6">
    <location>
        <begin position="42"/>
        <end position="68"/>
    </location>
</feature>
<dbReference type="EnsemblMetazoa" id="G18108.1">
    <property type="protein sequence ID" value="G18108.1:cds"/>
    <property type="gene ID" value="G18108"/>
</dbReference>
<dbReference type="CDD" id="cd09823">
    <property type="entry name" value="peroxinectin_like"/>
    <property type="match status" value="1"/>
</dbReference>
<dbReference type="AlphaFoldDB" id="A0A8W8JF17"/>
<evidence type="ECO:0000313" key="8">
    <source>
        <dbReference type="EnsemblMetazoa" id="G18108.1:cds"/>
    </source>
</evidence>
<evidence type="ECO:0000256" key="5">
    <source>
        <dbReference type="PIRSR" id="PIRSR619791-2"/>
    </source>
</evidence>
<organism evidence="8 9">
    <name type="scientific">Magallana gigas</name>
    <name type="common">Pacific oyster</name>
    <name type="synonym">Crassostrea gigas</name>
    <dbReference type="NCBI Taxonomy" id="29159"/>
    <lineage>
        <taxon>Eukaryota</taxon>
        <taxon>Metazoa</taxon>
        <taxon>Spiralia</taxon>
        <taxon>Lophotrochozoa</taxon>
        <taxon>Mollusca</taxon>
        <taxon>Bivalvia</taxon>
        <taxon>Autobranchia</taxon>
        <taxon>Pteriomorphia</taxon>
        <taxon>Ostreida</taxon>
        <taxon>Ostreoidea</taxon>
        <taxon>Ostreidae</taxon>
        <taxon>Magallana</taxon>
    </lineage>
</organism>
<protein>
    <recommendedName>
        <fullName evidence="10">Chorion peroxidase</fullName>
    </recommendedName>
</protein>
<feature type="binding site" description="axial binding residue" evidence="5">
    <location>
        <position position="567"/>
    </location>
    <ligand>
        <name>heme b</name>
        <dbReference type="ChEBI" id="CHEBI:60344"/>
    </ligand>
    <ligandPart>
        <name>Fe</name>
        <dbReference type="ChEBI" id="CHEBI:18248"/>
    </ligandPart>
</feature>
<proteinExistence type="predicted"/>
<feature type="chain" id="PRO_5036488196" description="Chorion peroxidase" evidence="7">
    <location>
        <begin position="21"/>
        <end position="886"/>
    </location>
</feature>
<dbReference type="PANTHER" id="PTHR11475">
    <property type="entry name" value="OXIDASE/PEROXIDASE"/>
    <property type="match status" value="1"/>
</dbReference>
<dbReference type="Proteomes" id="UP000005408">
    <property type="component" value="Unassembled WGS sequence"/>
</dbReference>
<keyword evidence="5" id="KW-0408">Iron</keyword>
<evidence type="ECO:0000256" key="6">
    <source>
        <dbReference type="SAM" id="MobiDB-lite"/>
    </source>
</evidence>
<dbReference type="PANTHER" id="PTHR11475:SF4">
    <property type="entry name" value="CHORION PEROXIDASE"/>
    <property type="match status" value="1"/>
</dbReference>
<feature type="signal peptide" evidence="7">
    <location>
        <begin position="1"/>
        <end position="20"/>
    </location>
</feature>
<evidence type="ECO:0000256" key="4">
    <source>
        <dbReference type="ARBA" id="ARBA00023180"/>
    </source>
</evidence>
<dbReference type="Gene3D" id="1.10.640.10">
    <property type="entry name" value="Haem peroxidase domain superfamily, animal type"/>
    <property type="match status" value="1"/>
</dbReference>
<evidence type="ECO:0000256" key="2">
    <source>
        <dbReference type="ARBA" id="ARBA00022525"/>
    </source>
</evidence>
<dbReference type="InterPro" id="IPR019791">
    <property type="entry name" value="Haem_peroxidase_animal"/>
</dbReference>
<evidence type="ECO:0008006" key="10">
    <source>
        <dbReference type="Google" id="ProtNLM"/>
    </source>
</evidence>
<dbReference type="SUPFAM" id="SSF48113">
    <property type="entry name" value="Heme-dependent peroxidases"/>
    <property type="match status" value="1"/>
</dbReference>
<dbReference type="GO" id="GO:0006979">
    <property type="term" value="P:response to oxidative stress"/>
    <property type="evidence" value="ECO:0007669"/>
    <property type="project" value="InterPro"/>
</dbReference>
<dbReference type="InterPro" id="IPR010255">
    <property type="entry name" value="Haem_peroxidase_sf"/>
</dbReference>
<keyword evidence="4" id="KW-0325">Glycoprotein</keyword>
<dbReference type="Pfam" id="PF03098">
    <property type="entry name" value="An_peroxidase"/>
    <property type="match status" value="1"/>
</dbReference>
<dbReference type="GO" id="GO:0046872">
    <property type="term" value="F:metal ion binding"/>
    <property type="evidence" value="ECO:0007669"/>
    <property type="project" value="UniProtKB-KW"/>
</dbReference>
<evidence type="ECO:0000256" key="7">
    <source>
        <dbReference type="SAM" id="SignalP"/>
    </source>
</evidence>
<keyword evidence="9" id="KW-1185">Reference proteome</keyword>
<evidence type="ECO:0000256" key="1">
    <source>
        <dbReference type="ARBA" id="ARBA00004613"/>
    </source>
</evidence>
<evidence type="ECO:0000313" key="9">
    <source>
        <dbReference type="Proteomes" id="UP000005408"/>
    </source>
</evidence>
<dbReference type="InterPro" id="IPR037120">
    <property type="entry name" value="Haem_peroxidase_sf_animal"/>
</dbReference>
<keyword evidence="5" id="KW-0479">Metal-binding</keyword>
<reference evidence="8" key="1">
    <citation type="submission" date="2022-08" db="UniProtKB">
        <authorList>
            <consortium name="EnsemblMetazoa"/>
        </authorList>
    </citation>
    <scope>IDENTIFICATION</scope>
    <source>
        <strain evidence="8">05x7-T-G4-1.051#20</strain>
    </source>
</reference>
<dbReference type="GO" id="GO:0020037">
    <property type="term" value="F:heme binding"/>
    <property type="evidence" value="ECO:0007669"/>
    <property type="project" value="InterPro"/>
</dbReference>
<dbReference type="GO" id="GO:0005576">
    <property type="term" value="C:extracellular region"/>
    <property type="evidence" value="ECO:0007669"/>
    <property type="project" value="UniProtKB-SubCell"/>
</dbReference>
<keyword evidence="2" id="KW-0964">Secreted</keyword>